<dbReference type="AlphaFoldDB" id="A0A067SNN2"/>
<dbReference type="CDD" id="cd18038">
    <property type="entry name" value="DEXXQc_Helz-like"/>
    <property type="match status" value="1"/>
</dbReference>
<evidence type="ECO:0000313" key="16">
    <source>
        <dbReference type="Proteomes" id="UP000027222"/>
    </source>
</evidence>
<evidence type="ECO:0000256" key="7">
    <source>
        <dbReference type="ARBA" id="ARBA00022806"/>
    </source>
</evidence>
<sequence length="1011" mass="114340">MSTVNPINPMYCIPFVTTGCGFGRNCSLRHDIFKCSCGRVLLSLSKGPHMRGKPHKKALLALENPGAGIHNQNFGQGRSRQAQGPTRTDRYEGQRYFHHDGADPLTPTAAEPEEKLVCEHCRRRVDNSEYDAHIAEHIRRQRHDEMQEELEIAKDDKEGVTVSGRNGVHLGILDGENPVETILSISSSDSPVSLRHCRMMSSSRADEHGAKFSARLRGKARVVQKGSTRYVSIVFHPSFAGYFEDILELAFFDLEKRISFIIIRTVEATVGSREDHEQLKAKAPYTRRKSTKFNPSGTIVRSLRPPTWTKTAWVEKLKTFDPPRALIDAAYGPGSTKRAASSVKRFMPQVFNEKTYGAWFQVLLYLEEERVKLDLDAYSLTDAELQSDYPRYKLLVEGLAENRPSVLVGDFILVSRPEGAETLNTRTWYEGRVHQVHQNHVSLRFSDEFRTYKGTKFDVRFVLNRLPFRRMHQVLTNKFNPVRLLFPGPAHIQGVARILPSKISEIVPFYRPLGEDDEQKETVAAIINQKPGSVPFVVFGPPGTGKTITIVEAMKQLLDRDPSVRILACTPNNSAADEIAMKLMNRGRSEVYRLNALSRRMDDLPKSLRDFSTINENKVFSMPDAEQLAKYRVIVSTCLSAGVPASLGLKRGHFSHIFIDEAGQGKEPELMVPIMSIANDKTNVILAGDNQQLGPVINSSLAGQLGLKTSYLARIMQREIYNLDVYRGITIIKLVKNFRSHPDILHFSNEQFYNSELQTCGNKAMICSLETYEELPKKRFPLLFHAIIGKDEREAHSPSFFNIDEATQVKKYCMSLINNRKNNIKAEHIGVITPYHAQRCKISDLLFKDHKLRDIKVGSVEEFQGQERRVIIISTVRSNKDFVTSDIRRSLGFVANKSRLNVALTRAQALLIVIGNPIVLSLDPLWRGFLNFVHTRGGWKGKQIDWDPQDPVLATEEFGVERRSRAEADAEEMLARLKATIIQAHADDGFEFDDDDEDAAAFERPILREAE</sequence>
<reference evidence="16" key="1">
    <citation type="journal article" date="2014" name="Proc. Natl. Acad. Sci. U.S.A.">
        <title>Extensive sampling of basidiomycete genomes demonstrates inadequacy of the white-rot/brown-rot paradigm for wood decay fungi.</title>
        <authorList>
            <person name="Riley R."/>
            <person name="Salamov A.A."/>
            <person name="Brown D.W."/>
            <person name="Nagy L.G."/>
            <person name="Floudas D."/>
            <person name="Held B.W."/>
            <person name="Levasseur A."/>
            <person name="Lombard V."/>
            <person name="Morin E."/>
            <person name="Otillar R."/>
            <person name="Lindquist E.A."/>
            <person name="Sun H."/>
            <person name="LaButti K.M."/>
            <person name="Schmutz J."/>
            <person name="Jabbour D."/>
            <person name="Luo H."/>
            <person name="Baker S.E."/>
            <person name="Pisabarro A.G."/>
            <person name="Walton J.D."/>
            <person name="Blanchette R.A."/>
            <person name="Henrissat B."/>
            <person name="Martin F."/>
            <person name="Cullen D."/>
            <person name="Hibbett D.S."/>
            <person name="Grigoriev I.V."/>
        </authorList>
    </citation>
    <scope>NUCLEOTIDE SEQUENCE [LARGE SCALE GENOMIC DNA]</scope>
    <source>
        <strain evidence="16">CBS 339.88</strain>
    </source>
</reference>
<dbReference type="Pfam" id="PF21634">
    <property type="entry name" value="MOV-10_beta-barrel"/>
    <property type="match status" value="1"/>
</dbReference>
<dbReference type="GO" id="GO:0032574">
    <property type="term" value="F:5'-3' RNA helicase activity"/>
    <property type="evidence" value="ECO:0007669"/>
    <property type="project" value="InterPro"/>
</dbReference>
<keyword evidence="7" id="KW-0347">Helicase</keyword>
<dbReference type="PANTHER" id="PTHR45418:SF1">
    <property type="entry name" value="CANCER_TESTIS ANTIGEN 55"/>
    <property type="match status" value="1"/>
</dbReference>
<feature type="domain" description="Helicase MOV-10-like beta-barrel" evidence="14">
    <location>
        <begin position="386"/>
        <end position="461"/>
    </location>
</feature>
<dbReference type="OrthoDB" id="6513042at2759"/>
<comment type="subcellular location">
    <subcellularLocation>
        <location evidence="1">Cytoplasm</location>
        <location evidence="1">Cytoplasmic ribonucleoprotein granule</location>
    </subcellularLocation>
</comment>
<dbReference type="InterPro" id="IPR026122">
    <property type="entry name" value="MOV-10/SDE3_DEXXQ/H-box"/>
</dbReference>
<evidence type="ECO:0000259" key="12">
    <source>
        <dbReference type="Pfam" id="PF13086"/>
    </source>
</evidence>
<dbReference type="Pfam" id="PF13086">
    <property type="entry name" value="AAA_11"/>
    <property type="match status" value="2"/>
</dbReference>
<dbReference type="EMBL" id="KL142408">
    <property type="protein sequence ID" value="KDR68378.1"/>
    <property type="molecule type" value="Genomic_DNA"/>
</dbReference>
<dbReference type="Gene3D" id="3.40.50.300">
    <property type="entry name" value="P-loop containing nucleotide triphosphate hydrolases"/>
    <property type="match status" value="2"/>
</dbReference>
<evidence type="ECO:0000256" key="9">
    <source>
        <dbReference type="ARBA" id="ARBA00022884"/>
    </source>
</evidence>
<dbReference type="SUPFAM" id="SSF52540">
    <property type="entry name" value="P-loop containing nucleoside triphosphate hydrolases"/>
    <property type="match status" value="1"/>
</dbReference>
<keyword evidence="8" id="KW-0067">ATP-binding</keyword>
<dbReference type="CDD" id="cd18808">
    <property type="entry name" value="SF1_C_Upf1"/>
    <property type="match status" value="1"/>
</dbReference>
<keyword evidence="16" id="KW-1185">Reference proteome</keyword>
<dbReference type="InterPro" id="IPR047187">
    <property type="entry name" value="SF1_C_Upf1"/>
</dbReference>
<protein>
    <recommendedName>
        <fullName evidence="3">RNA helicase</fullName>
        <ecNumber evidence="3">3.6.4.13</ecNumber>
    </recommendedName>
</protein>
<proteinExistence type="inferred from homology"/>
<dbReference type="GO" id="GO:0003723">
    <property type="term" value="F:RNA binding"/>
    <property type="evidence" value="ECO:0007669"/>
    <property type="project" value="UniProtKB-KW"/>
</dbReference>
<evidence type="ECO:0000256" key="11">
    <source>
        <dbReference type="ARBA" id="ARBA00047984"/>
    </source>
</evidence>
<name>A0A067SNN2_GALM3</name>
<comment type="catalytic activity">
    <reaction evidence="11">
        <text>ATP + H2O = ADP + phosphate + H(+)</text>
        <dbReference type="Rhea" id="RHEA:13065"/>
        <dbReference type="ChEBI" id="CHEBI:15377"/>
        <dbReference type="ChEBI" id="CHEBI:15378"/>
        <dbReference type="ChEBI" id="CHEBI:30616"/>
        <dbReference type="ChEBI" id="CHEBI:43474"/>
        <dbReference type="ChEBI" id="CHEBI:456216"/>
        <dbReference type="EC" id="3.6.4.13"/>
    </reaction>
</comment>
<dbReference type="InterPro" id="IPR041677">
    <property type="entry name" value="DNA2/NAM7_AAA_11"/>
</dbReference>
<evidence type="ECO:0000256" key="8">
    <source>
        <dbReference type="ARBA" id="ARBA00022840"/>
    </source>
</evidence>
<evidence type="ECO:0000256" key="4">
    <source>
        <dbReference type="ARBA" id="ARBA00022490"/>
    </source>
</evidence>
<dbReference type="GO" id="GO:0005524">
    <property type="term" value="F:ATP binding"/>
    <property type="evidence" value="ECO:0007669"/>
    <property type="project" value="UniProtKB-KW"/>
</dbReference>
<evidence type="ECO:0000256" key="2">
    <source>
        <dbReference type="ARBA" id="ARBA00005601"/>
    </source>
</evidence>
<dbReference type="HOGENOM" id="CLU_001666_6_3_1"/>
<evidence type="ECO:0000259" key="14">
    <source>
        <dbReference type="Pfam" id="PF21634"/>
    </source>
</evidence>
<evidence type="ECO:0000256" key="10">
    <source>
        <dbReference type="ARBA" id="ARBA00023158"/>
    </source>
</evidence>
<keyword evidence="4" id="KW-0963">Cytoplasm</keyword>
<dbReference type="GO" id="GO:0016787">
    <property type="term" value="F:hydrolase activity"/>
    <property type="evidence" value="ECO:0007669"/>
    <property type="project" value="UniProtKB-KW"/>
</dbReference>
<keyword evidence="9" id="KW-0694">RNA-binding</keyword>
<evidence type="ECO:0000256" key="6">
    <source>
        <dbReference type="ARBA" id="ARBA00022801"/>
    </source>
</evidence>
<dbReference type="GO" id="GO:0036464">
    <property type="term" value="C:cytoplasmic ribonucleoprotein granule"/>
    <property type="evidence" value="ECO:0007669"/>
    <property type="project" value="UniProtKB-SubCell"/>
</dbReference>
<evidence type="ECO:0000256" key="1">
    <source>
        <dbReference type="ARBA" id="ARBA00004331"/>
    </source>
</evidence>
<evidence type="ECO:0000256" key="3">
    <source>
        <dbReference type="ARBA" id="ARBA00012552"/>
    </source>
</evidence>
<dbReference type="InterPro" id="IPR049080">
    <property type="entry name" value="MOV-10-like_beta-barrel"/>
</dbReference>
<feature type="domain" description="DNA2/NAM7 helicase helicase" evidence="12">
    <location>
        <begin position="516"/>
        <end position="596"/>
    </location>
</feature>
<keyword evidence="10" id="KW-0943">RNA-mediated gene silencing</keyword>
<dbReference type="PANTHER" id="PTHR45418">
    <property type="entry name" value="CANCER/TESTIS ANTIGEN 55"/>
    <property type="match status" value="1"/>
</dbReference>
<dbReference type="Proteomes" id="UP000027222">
    <property type="component" value="Unassembled WGS sequence"/>
</dbReference>
<keyword evidence="5" id="KW-0547">Nucleotide-binding</keyword>
<dbReference type="InterPro" id="IPR041679">
    <property type="entry name" value="DNA2/NAM7-like_C"/>
</dbReference>
<keyword evidence="6" id="KW-0378">Hydrolase</keyword>
<dbReference type="STRING" id="685588.A0A067SNN2"/>
<evidence type="ECO:0000313" key="15">
    <source>
        <dbReference type="EMBL" id="KDR68378.1"/>
    </source>
</evidence>
<organism evidence="15 16">
    <name type="scientific">Galerina marginata (strain CBS 339.88)</name>
    <dbReference type="NCBI Taxonomy" id="685588"/>
    <lineage>
        <taxon>Eukaryota</taxon>
        <taxon>Fungi</taxon>
        <taxon>Dikarya</taxon>
        <taxon>Basidiomycota</taxon>
        <taxon>Agaricomycotina</taxon>
        <taxon>Agaricomycetes</taxon>
        <taxon>Agaricomycetidae</taxon>
        <taxon>Agaricales</taxon>
        <taxon>Agaricineae</taxon>
        <taxon>Strophariaceae</taxon>
        <taxon>Galerina</taxon>
    </lineage>
</organism>
<dbReference type="Pfam" id="PF13087">
    <property type="entry name" value="AAA_12"/>
    <property type="match status" value="1"/>
</dbReference>
<dbReference type="EC" id="3.6.4.13" evidence="3"/>
<dbReference type="GO" id="GO:0031047">
    <property type="term" value="P:regulatory ncRNA-mediated gene silencing"/>
    <property type="evidence" value="ECO:0007669"/>
    <property type="project" value="UniProtKB-KW"/>
</dbReference>
<accession>A0A067SNN2</accession>
<dbReference type="FunFam" id="3.40.50.300:FF:000608">
    <property type="entry name" value="Mov10 RISC complex RNA helicase"/>
    <property type="match status" value="1"/>
</dbReference>
<comment type="similarity">
    <text evidence="2">Belongs to the DNA2/NAM7 helicase family. SDE3 subfamily.</text>
</comment>
<feature type="domain" description="DNA2/NAM7 helicase-like C-terminal" evidence="13">
    <location>
        <begin position="712"/>
        <end position="916"/>
    </location>
</feature>
<evidence type="ECO:0000259" key="13">
    <source>
        <dbReference type="Pfam" id="PF13087"/>
    </source>
</evidence>
<feature type="domain" description="DNA2/NAM7 helicase helicase" evidence="12">
    <location>
        <begin position="620"/>
        <end position="699"/>
    </location>
</feature>
<dbReference type="InterPro" id="IPR027417">
    <property type="entry name" value="P-loop_NTPase"/>
</dbReference>
<gene>
    <name evidence="15" type="ORF">GALMADRAFT_257029</name>
</gene>
<evidence type="ECO:0000256" key="5">
    <source>
        <dbReference type="ARBA" id="ARBA00022741"/>
    </source>
</evidence>